<reference evidence="5 6" key="1">
    <citation type="submission" date="2017-02" db="EMBL/GenBank/DDBJ databases">
        <authorList>
            <person name="Peterson S.W."/>
        </authorList>
    </citation>
    <scope>NUCLEOTIDE SEQUENCE [LARGE SCALE GENOMIC DNA]</scope>
    <source>
        <strain evidence="5 6">DSM 22335</strain>
    </source>
</reference>
<dbReference type="AlphaFoldDB" id="A0A1T4RRV2"/>
<dbReference type="Gene3D" id="1.10.3290.10">
    <property type="entry name" value="Fido-like domain"/>
    <property type="match status" value="1"/>
</dbReference>
<feature type="binding site" evidence="1">
    <location>
        <position position="68"/>
    </location>
    <ligand>
        <name>ATP</name>
        <dbReference type="ChEBI" id="CHEBI:30616"/>
    </ligand>
</feature>
<dbReference type="STRING" id="413434.SAMN04488132_11435"/>
<evidence type="ECO:0000256" key="1">
    <source>
        <dbReference type="PIRSR" id="PIRSR038925-1"/>
    </source>
</evidence>
<feature type="binding site" evidence="1">
    <location>
        <position position="239"/>
    </location>
    <ligand>
        <name>ATP</name>
        <dbReference type="ChEBI" id="CHEBI:30616"/>
    </ligand>
</feature>
<evidence type="ECO:0000259" key="4">
    <source>
        <dbReference type="PROSITE" id="PS51459"/>
    </source>
</evidence>
<dbReference type="PROSITE" id="PS51459">
    <property type="entry name" value="FIDO"/>
    <property type="match status" value="1"/>
</dbReference>
<evidence type="ECO:0000313" key="6">
    <source>
        <dbReference type="Proteomes" id="UP000190888"/>
    </source>
</evidence>
<feature type="binding site" evidence="3">
    <location>
        <begin position="239"/>
        <end position="240"/>
    </location>
    <ligand>
        <name>ATP</name>
        <dbReference type="ChEBI" id="CHEBI:30616"/>
    </ligand>
</feature>
<dbReference type="InterPro" id="IPR003812">
    <property type="entry name" value="Fido"/>
</dbReference>
<gene>
    <name evidence="5" type="ORF">SAMN04488132_11435</name>
</gene>
<dbReference type="InterPro" id="IPR036597">
    <property type="entry name" value="Fido-like_dom_sf"/>
</dbReference>
<feature type="binding site" evidence="3">
    <location>
        <begin position="201"/>
        <end position="208"/>
    </location>
    <ligand>
        <name>ATP</name>
        <dbReference type="ChEBI" id="CHEBI:30616"/>
    </ligand>
</feature>
<dbReference type="SUPFAM" id="SSF140931">
    <property type="entry name" value="Fic-like"/>
    <property type="match status" value="1"/>
</dbReference>
<feature type="binding site" evidence="1">
    <location>
        <position position="197"/>
    </location>
    <ligand>
        <name>ATP</name>
        <dbReference type="ChEBI" id="CHEBI:30616"/>
    </ligand>
</feature>
<keyword evidence="1" id="KW-0547">Nucleotide-binding</keyword>
<feature type="binding site" evidence="1">
    <location>
        <begin position="202"/>
        <end position="208"/>
    </location>
    <ligand>
        <name>ATP</name>
        <dbReference type="ChEBI" id="CHEBI:30616"/>
    </ligand>
</feature>
<evidence type="ECO:0000256" key="2">
    <source>
        <dbReference type="PIRSR" id="PIRSR640198-1"/>
    </source>
</evidence>
<feature type="domain" description="Fido" evidence="4">
    <location>
        <begin position="115"/>
        <end position="261"/>
    </location>
</feature>
<dbReference type="EMBL" id="FUWH01000014">
    <property type="protein sequence ID" value="SKA18720.1"/>
    <property type="molecule type" value="Genomic_DNA"/>
</dbReference>
<dbReference type="GO" id="GO:0005524">
    <property type="term" value="F:ATP binding"/>
    <property type="evidence" value="ECO:0007669"/>
    <property type="project" value="UniProtKB-KW"/>
</dbReference>
<dbReference type="InterPro" id="IPR025758">
    <property type="entry name" value="Fic/DOC_N"/>
</dbReference>
<evidence type="ECO:0000256" key="3">
    <source>
        <dbReference type="PIRSR" id="PIRSR640198-2"/>
    </source>
</evidence>
<keyword evidence="1" id="KW-0067">ATP-binding</keyword>
<dbReference type="Pfam" id="PF21248">
    <property type="entry name" value="SoFic-like_C"/>
    <property type="match status" value="1"/>
</dbReference>
<dbReference type="InterPro" id="IPR040198">
    <property type="entry name" value="Fido_containing"/>
</dbReference>
<feature type="active site" evidence="2">
    <location>
        <position position="197"/>
    </location>
</feature>
<sequence>MYNKLTPYNDLPDLPPAGFSESPEILKQLSLASRYLGELNGLCASLPDPNLLINTIVLQESKDSSAIENIVTTLDELYKAAAEEAYASYAAKEVLSYKDALYKGLEKMKLQGNLLVTNTMIEVVQTIKQNNSGIRNTPGTALKNAINGEIIYTPPCCEDVLREKLAALERFINDATVSPMDPLIKMAFIHYQFESIHPFIDGNGRAGRILNALYLVQQGLLTQPVLYLSSYIVTYKAEYYQLLRGVTEKNNWNDWVMYVLTAVMETAQLSTRKIRELLALKQEYERRMREVLGGSFSYNLLQLMFTLPYLKIELLERKNIAHRQTASGWLKKLSEAGLLKPQKIGRTTYYINHRVINLLTVHGN</sequence>
<proteinExistence type="predicted"/>
<dbReference type="InterPro" id="IPR026287">
    <property type="entry name" value="SoFic-like"/>
</dbReference>
<dbReference type="InterPro" id="IPR048770">
    <property type="entry name" value="SoFic-like_C"/>
</dbReference>
<organism evidence="5 6">
    <name type="scientific">Sediminibacterium ginsengisoli</name>
    <dbReference type="NCBI Taxonomy" id="413434"/>
    <lineage>
        <taxon>Bacteria</taxon>
        <taxon>Pseudomonadati</taxon>
        <taxon>Bacteroidota</taxon>
        <taxon>Chitinophagia</taxon>
        <taxon>Chitinophagales</taxon>
        <taxon>Chitinophagaceae</taxon>
        <taxon>Sediminibacterium</taxon>
    </lineage>
</organism>
<protein>
    <submittedName>
        <fullName evidence="5">Fic family protein</fullName>
    </submittedName>
</protein>
<dbReference type="PIRSF" id="PIRSF038925">
    <property type="entry name" value="AMP-prot_trans"/>
    <property type="match status" value="1"/>
</dbReference>
<dbReference type="PANTHER" id="PTHR13504:SF35">
    <property type="entry name" value="PROTEIN ADENYLYLTRANSFERASE SOFIC"/>
    <property type="match status" value="1"/>
</dbReference>
<dbReference type="OrthoDB" id="9814400at2"/>
<dbReference type="PANTHER" id="PTHR13504">
    <property type="entry name" value="FIDO DOMAIN-CONTAINING PROTEIN DDB_G0283145"/>
    <property type="match status" value="1"/>
</dbReference>
<dbReference type="Pfam" id="PF13784">
    <property type="entry name" value="Fic_N"/>
    <property type="match status" value="1"/>
</dbReference>
<keyword evidence="6" id="KW-1185">Reference proteome</keyword>
<accession>A0A1T4RRV2</accession>
<dbReference type="Proteomes" id="UP000190888">
    <property type="component" value="Unassembled WGS sequence"/>
</dbReference>
<evidence type="ECO:0000313" key="5">
    <source>
        <dbReference type="EMBL" id="SKA18720.1"/>
    </source>
</evidence>
<name>A0A1T4RRV2_9BACT</name>
<dbReference type="RefSeq" id="WP_078832745.1">
    <property type="nucleotide sequence ID" value="NZ_FUWH01000014.1"/>
</dbReference>
<dbReference type="Pfam" id="PF02661">
    <property type="entry name" value="Fic"/>
    <property type="match status" value="1"/>
</dbReference>